<feature type="compositionally biased region" description="Pro residues" evidence="1">
    <location>
        <begin position="256"/>
        <end position="272"/>
    </location>
</feature>
<evidence type="ECO:0000313" key="3">
    <source>
        <dbReference type="EMBL" id="GAA1837611.1"/>
    </source>
</evidence>
<gene>
    <name evidence="3" type="ORF">GCM10009836_15390</name>
</gene>
<evidence type="ECO:0000256" key="2">
    <source>
        <dbReference type="SAM" id="Phobius"/>
    </source>
</evidence>
<keyword evidence="4" id="KW-1185">Reference proteome</keyword>
<comment type="caution">
    <text evidence="3">The sequence shown here is derived from an EMBL/GenBank/DDBJ whole genome shotgun (WGS) entry which is preliminary data.</text>
</comment>
<dbReference type="InterPro" id="IPR009339">
    <property type="entry name" value="DUF998"/>
</dbReference>
<feature type="transmembrane region" description="Helical" evidence="2">
    <location>
        <begin position="90"/>
        <end position="108"/>
    </location>
</feature>
<keyword evidence="2" id="KW-0812">Transmembrane</keyword>
<sequence>MDRMLQRGKVKGSGLVPVVASAVAVAVWGIGVLHVAGLLHGAPFDPLHLTLSDYVGLPGGYLVLGIAAGALALAATVLAVAAARAGASRVVVALLASWAVAMVVAGIFPTNPPGTPPDVVAAVHRYAGVWLFTVLPIAVVLLARSPAVAAAARRSLTLQSLAAGVASAGFLACHVIGTDPSGAPTFPLLGGVERLLYLSLLVLLLTTARALARSAAAPAVVVGGPAVPSGLPGAALTGAALTGSALTGSALTGPAAPAPLPVPPRTPLPHPTPAFTGSPS</sequence>
<dbReference type="Proteomes" id="UP001500449">
    <property type="component" value="Unassembled WGS sequence"/>
</dbReference>
<dbReference type="EMBL" id="BAAAQK010000004">
    <property type="protein sequence ID" value="GAA1837611.1"/>
    <property type="molecule type" value="Genomic_DNA"/>
</dbReference>
<feature type="transmembrane region" description="Helical" evidence="2">
    <location>
        <begin position="12"/>
        <end position="39"/>
    </location>
</feature>
<accession>A0ABN2MST0</accession>
<proteinExistence type="predicted"/>
<keyword evidence="2" id="KW-0472">Membrane</keyword>
<organism evidence="3 4">
    <name type="scientific">Pseudonocardia ailaonensis</name>
    <dbReference type="NCBI Taxonomy" id="367279"/>
    <lineage>
        <taxon>Bacteria</taxon>
        <taxon>Bacillati</taxon>
        <taxon>Actinomycetota</taxon>
        <taxon>Actinomycetes</taxon>
        <taxon>Pseudonocardiales</taxon>
        <taxon>Pseudonocardiaceae</taxon>
        <taxon>Pseudonocardia</taxon>
    </lineage>
</organism>
<feature type="region of interest" description="Disordered" evidence="1">
    <location>
        <begin position="252"/>
        <end position="280"/>
    </location>
</feature>
<name>A0ABN2MST0_9PSEU</name>
<evidence type="ECO:0008006" key="5">
    <source>
        <dbReference type="Google" id="ProtNLM"/>
    </source>
</evidence>
<feature type="transmembrane region" description="Helical" evidence="2">
    <location>
        <begin position="128"/>
        <end position="144"/>
    </location>
</feature>
<keyword evidence="2" id="KW-1133">Transmembrane helix</keyword>
<protein>
    <recommendedName>
        <fullName evidence="5">DUF998 domain-containing protein</fullName>
    </recommendedName>
</protein>
<dbReference type="Pfam" id="PF06197">
    <property type="entry name" value="DUF998"/>
    <property type="match status" value="1"/>
</dbReference>
<feature type="transmembrane region" description="Helical" evidence="2">
    <location>
        <begin position="183"/>
        <end position="205"/>
    </location>
</feature>
<reference evidence="3 4" key="1">
    <citation type="journal article" date="2019" name="Int. J. Syst. Evol. Microbiol.">
        <title>The Global Catalogue of Microorganisms (GCM) 10K type strain sequencing project: providing services to taxonomists for standard genome sequencing and annotation.</title>
        <authorList>
            <consortium name="The Broad Institute Genomics Platform"/>
            <consortium name="The Broad Institute Genome Sequencing Center for Infectious Disease"/>
            <person name="Wu L."/>
            <person name="Ma J."/>
        </authorList>
    </citation>
    <scope>NUCLEOTIDE SEQUENCE [LARGE SCALE GENOMIC DNA]</scope>
    <source>
        <strain evidence="3 4">JCM 16009</strain>
    </source>
</reference>
<evidence type="ECO:0000313" key="4">
    <source>
        <dbReference type="Proteomes" id="UP001500449"/>
    </source>
</evidence>
<feature type="transmembrane region" description="Helical" evidence="2">
    <location>
        <begin position="156"/>
        <end position="177"/>
    </location>
</feature>
<feature type="transmembrane region" description="Helical" evidence="2">
    <location>
        <begin position="59"/>
        <end position="83"/>
    </location>
</feature>
<evidence type="ECO:0000256" key="1">
    <source>
        <dbReference type="SAM" id="MobiDB-lite"/>
    </source>
</evidence>